<sequence>MVARTFRSPLAILLSCLLVVAMLALSPAAVAAETEGSESREVGNWSDLRAAFSSGGSIVLTSDISNENGENLVTSSSGVTLDLNGHRLDISIPGPDDNDHAFPGIEVTGSASLTIDDSAGNGELHATGGKMSAGIGGGRDTGDPGTIVINAGTITATGTSGGAGIGGAAGTAGPGAHVTVNGGSVTATSDSAAGIGGGDGQSYGGRGGTLVVTGGSVTAVGGRGSAGVGGGRAWDVPADDACESHGGFGGDVIVSGGTLTASGEDGGPGIGGGAQWCTTGSAGDGGNVTITGGTVVATGGDSAPGIGGGAAFGEDWWGFLPGGTGGAGPNLTMSHGSLTAVGGASAPAVGSGHTNNAWLGGGEIQLHTRAQTASDLPRLTGGGEGNEPATISFTTGGSYNISASSHTDGNRLEIAYLPFHSVTYDANGGEGTVPDAGSYEENTVVEVANGGALTMDHYQFNGWNTSADGSGTAYAPGSSLTVTSDVTLYAQWIVIASYEYALSFGVGDSAVGSTVWITPTDTVSSSGSVSIESSTGTGTWIESFALPSGNVSAPLIPSAGVSAGTYTYRVQQATGVTDAVGLFTFTVSESGTITDITPSATLSIDGVVGTSAATVPITGSGAGLRPGTAWELRVTMSDFVTIFYTSGTVGADGAFTVSEAVDLYLSQSAHRPPYYLVTLTTTTSNATVSDTAEIRVRESGTIQEVKAHNGPRRVDAGVGIFPMFEMTSPLKGSTAYIGGVGLEPGTDWTAVVESDPITIASGTVDTSEQFVTEATMPDSLPEGNHTLTVSGTSPTGETVTSVLYFTVTAEGYILYVSPDGPRPATVTETSSSSSDSAAASASNNSDLAETGATPSWALPISAAATLVLGVLLVTLRRRRRA</sequence>
<feature type="chain" id="PRO_5045116612" description="Gram-positive cocci surface proteins LPxTG domain-containing protein" evidence="8">
    <location>
        <begin position="32"/>
        <end position="881"/>
    </location>
</feature>
<evidence type="ECO:0000256" key="2">
    <source>
        <dbReference type="ARBA" id="ARBA00022512"/>
    </source>
</evidence>
<dbReference type="Gene3D" id="2.60.40.4270">
    <property type="entry name" value="Listeria-Bacteroides repeat domain"/>
    <property type="match status" value="1"/>
</dbReference>
<feature type="signal peptide" evidence="8">
    <location>
        <begin position="1"/>
        <end position="31"/>
    </location>
</feature>
<dbReference type="Pfam" id="PF09479">
    <property type="entry name" value="Flg_new"/>
    <property type="match status" value="1"/>
</dbReference>
<comment type="caution">
    <text evidence="10">The sequence shown here is derived from an EMBL/GenBank/DDBJ whole genome shotgun (WGS) entry which is preliminary data.</text>
</comment>
<evidence type="ECO:0000313" key="10">
    <source>
        <dbReference type="EMBL" id="GAA1704279.1"/>
    </source>
</evidence>
<keyword evidence="11" id="KW-1185">Reference proteome</keyword>
<proteinExistence type="predicted"/>
<accession>A0ABP4UI28</accession>
<keyword evidence="7" id="KW-0472">Membrane</keyword>
<name>A0ABP4UI28_9MICO</name>
<dbReference type="Pfam" id="PF18889">
    <property type="entry name" value="Beta_helix_3"/>
    <property type="match status" value="6"/>
</dbReference>
<feature type="transmembrane region" description="Helical" evidence="7">
    <location>
        <begin position="856"/>
        <end position="875"/>
    </location>
</feature>
<gene>
    <name evidence="10" type="ORF">GCM10009808_22690</name>
</gene>
<keyword evidence="7" id="KW-0812">Transmembrane</keyword>
<evidence type="ECO:0000256" key="6">
    <source>
        <dbReference type="SAM" id="MobiDB-lite"/>
    </source>
</evidence>
<keyword evidence="4 8" id="KW-0732">Signal</keyword>
<evidence type="ECO:0000313" key="11">
    <source>
        <dbReference type="Proteomes" id="UP001501690"/>
    </source>
</evidence>
<feature type="domain" description="Gram-positive cocci surface proteins LPxTG" evidence="9">
    <location>
        <begin position="847"/>
        <end position="881"/>
    </location>
</feature>
<feature type="region of interest" description="Disordered" evidence="6">
    <location>
        <begin position="823"/>
        <end position="850"/>
    </location>
</feature>
<dbReference type="RefSeq" id="WP_344072664.1">
    <property type="nucleotide sequence ID" value="NZ_BAAAPL010000002.1"/>
</dbReference>
<comment type="subcellular location">
    <subcellularLocation>
        <location evidence="1">Cell envelope</location>
    </subcellularLocation>
</comment>
<keyword evidence="3" id="KW-0964">Secreted</keyword>
<dbReference type="InterPro" id="IPR012332">
    <property type="entry name" value="Autotransporter_pectin_lyase_C"/>
</dbReference>
<evidence type="ECO:0000259" key="9">
    <source>
        <dbReference type="PROSITE" id="PS50847"/>
    </source>
</evidence>
<keyword evidence="5" id="KW-0572">Peptidoglycan-anchor</keyword>
<evidence type="ECO:0000256" key="3">
    <source>
        <dbReference type="ARBA" id="ARBA00022525"/>
    </source>
</evidence>
<protein>
    <recommendedName>
        <fullName evidence="9">Gram-positive cocci surface proteins LPxTG domain-containing protein</fullName>
    </recommendedName>
</protein>
<feature type="compositionally biased region" description="Low complexity" evidence="6">
    <location>
        <begin position="830"/>
        <end position="846"/>
    </location>
</feature>
<dbReference type="Gene3D" id="2.160.20.20">
    <property type="match status" value="1"/>
</dbReference>
<dbReference type="Proteomes" id="UP001501690">
    <property type="component" value="Unassembled WGS sequence"/>
</dbReference>
<dbReference type="PROSITE" id="PS50847">
    <property type="entry name" value="GRAM_POS_ANCHORING"/>
    <property type="match status" value="1"/>
</dbReference>
<evidence type="ECO:0000256" key="5">
    <source>
        <dbReference type="ARBA" id="ARBA00023088"/>
    </source>
</evidence>
<dbReference type="InterPro" id="IPR019931">
    <property type="entry name" value="LPXTG_anchor"/>
</dbReference>
<evidence type="ECO:0000256" key="1">
    <source>
        <dbReference type="ARBA" id="ARBA00004196"/>
    </source>
</evidence>
<evidence type="ECO:0000256" key="8">
    <source>
        <dbReference type="SAM" id="SignalP"/>
    </source>
</evidence>
<dbReference type="InterPro" id="IPR013378">
    <property type="entry name" value="InlB-like_B-rpt"/>
</dbReference>
<organism evidence="10 11">
    <name type="scientific">Microbacterium sediminicola</name>
    <dbReference type="NCBI Taxonomy" id="415210"/>
    <lineage>
        <taxon>Bacteria</taxon>
        <taxon>Bacillati</taxon>
        <taxon>Actinomycetota</taxon>
        <taxon>Actinomycetes</taxon>
        <taxon>Micrococcales</taxon>
        <taxon>Microbacteriaceae</taxon>
        <taxon>Microbacterium</taxon>
    </lineage>
</organism>
<keyword evidence="2" id="KW-0134">Cell wall</keyword>
<dbReference type="EMBL" id="BAAAPL010000002">
    <property type="protein sequence ID" value="GAA1704279.1"/>
    <property type="molecule type" value="Genomic_DNA"/>
</dbReference>
<evidence type="ECO:0000256" key="4">
    <source>
        <dbReference type="ARBA" id="ARBA00022729"/>
    </source>
</evidence>
<reference evidence="11" key="1">
    <citation type="journal article" date="2019" name="Int. J. Syst. Evol. Microbiol.">
        <title>The Global Catalogue of Microorganisms (GCM) 10K type strain sequencing project: providing services to taxonomists for standard genome sequencing and annotation.</title>
        <authorList>
            <consortium name="The Broad Institute Genomics Platform"/>
            <consortium name="The Broad Institute Genome Sequencing Center for Infectious Disease"/>
            <person name="Wu L."/>
            <person name="Ma J."/>
        </authorList>
    </citation>
    <scope>NUCLEOTIDE SEQUENCE [LARGE SCALE GENOMIC DNA]</scope>
    <source>
        <strain evidence="11">JCM 15577</strain>
    </source>
</reference>
<keyword evidence="7" id="KW-1133">Transmembrane helix</keyword>
<dbReference type="InterPro" id="IPR042229">
    <property type="entry name" value="Listeria/Bacterioides_rpt_sf"/>
</dbReference>
<evidence type="ECO:0000256" key="7">
    <source>
        <dbReference type="SAM" id="Phobius"/>
    </source>
</evidence>